<evidence type="ECO:0000259" key="2">
    <source>
        <dbReference type="Pfam" id="PF19190"/>
    </source>
</evidence>
<evidence type="ECO:0000313" key="4">
    <source>
        <dbReference type="Proteomes" id="UP000538929"/>
    </source>
</evidence>
<name>A0A7W3TCG1_9ACTN</name>
<reference evidence="4" key="1">
    <citation type="submission" date="2019-10" db="EMBL/GenBank/DDBJ databases">
        <title>Streptomyces sp. nov., a novel actinobacterium isolated from alkaline environment.</title>
        <authorList>
            <person name="Golinska P."/>
        </authorList>
    </citation>
    <scope>NUCLEOTIDE SEQUENCE [LARGE SCALE GENOMIC DNA]</scope>
    <source>
        <strain evidence="4">DSM 42118</strain>
    </source>
</reference>
<dbReference type="AlphaFoldDB" id="A0A7W3TCG1"/>
<feature type="compositionally biased region" description="Pro residues" evidence="1">
    <location>
        <begin position="567"/>
        <end position="577"/>
    </location>
</feature>
<organism evidence="3 4">
    <name type="scientific">Streptomyces alkaliphilus</name>
    <dbReference type="NCBI Taxonomy" id="1472722"/>
    <lineage>
        <taxon>Bacteria</taxon>
        <taxon>Bacillati</taxon>
        <taxon>Actinomycetota</taxon>
        <taxon>Actinomycetes</taxon>
        <taxon>Kitasatosporales</taxon>
        <taxon>Streptomycetaceae</taxon>
        <taxon>Streptomyces</taxon>
    </lineage>
</organism>
<comment type="caution">
    <text evidence="3">The sequence shown here is derived from an EMBL/GenBank/DDBJ whole genome shotgun (WGS) entry which is preliminary data.</text>
</comment>
<feature type="region of interest" description="Disordered" evidence="1">
    <location>
        <begin position="1"/>
        <end position="60"/>
    </location>
</feature>
<feature type="compositionally biased region" description="Gly residues" evidence="1">
    <location>
        <begin position="455"/>
        <end position="466"/>
    </location>
</feature>
<gene>
    <name evidence="3" type="ORF">FNQ90_08845</name>
</gene>
<feature type="domain" description="BACON" evidence="2">
    <location>
        <begin position="486"/>
        <end position="544"/>
    </location>
</feature>
<dbReference type="Proteomes" id="UP000538929">
    <property type="component" value="Unassembled WGS sequence"/>
</dbReference>
<accession>A0A7W3TCG1</accession>
<feature type="region of interest" description="Disordered" evidence="1">
    <location>
        <begin position="364"/>
        <end position="484"/>
    </location>
</feature>
<evidence type="ECO:0000313" key="3">
    <source>
        <dbReference type="EMBL" id="MBB0244208.1"/>
    </source>
</evidence>
<evidence type="ECO:0000256" key="1">
    <source>
        <dbReference type="SAM" id="MobiDB-lite"/>
    </source>
</evidence>
<dbReference type="Pfam" id="PF19190">
    <property type="entry name" value="BACON_2"/>
    <property type="match status" value="1"/>
</dbReference>
<feature type="region of interest" description="Disordered" evidence="1">
    <location>
        <begin position="550"/>
        <end position="599"/>
    </location>
</feature>
<dbReference type="RefSeq" id="WP_182605862.1">
    <property type="nucleotide sequence ID" value="NZ_VKHT01000193.1"/>
</dbReference>
<keyword evidence="4" id="KW-1185">Reference proteome</keyword>
<protein>
    <submittedName>
        <fullName evidence="3">Sigma-70 family RNA polymerase sigma factor</fullName>
    </submittedName>
</protein>
<feature type="compositionally biased region" description="Basic and acidic residues" evidence="1">
    <location>
        <begin position="425"/>
        <end position="454"/>
    </location>
</feature>
<dbReference type="EMBL" id="VKHT01000193">
    <property type="protein sequence ID" value="MBB0244208.1"/>
    <property type="molecule type" value="Genomic_DNA"/>
</dbReference>
<sequence>MSSSRRHAAPSARTRGRPTDRSTRGHTRAPHASRSPGAGGGHGGPEHRRGRPAWGTAPGPADACPAWEDAHLDGLFTYCLSVMCEHDAAAAALGEALAAAEQRHRPGRRPAEPGLHRAWLYALARWACLRRLTARRAAGAVPPVPGAAGPDADRRRRELAALAWPEAAGTTPEQREALELAVRHRLDAAEVAAVLRRPVGATRTLLTTAACEVERTRGALAAARAGACPAVAGLTGLTGHEHLLVTPALRGELLRHTDECPTCRRIAQRAVSGGGAGWPGTDPVGPSRLAVLTAPRPAVQSARLASRRARARHLPRLDRTGFPMDERDRTARRERLRSRVLTTTVVATVLAAPALAVLAAHRGATPTGEGTAGDGSAVTERDRAGETSGTDGHPYENAGRADPAGGRDTDDPDRKGADPADGGAEDGRQDRADPRGEGDSDGSRDDRAGDRDRAGGPGESDSGGTGEHPPATARLSVEAMSDSGRAGAETVIVLTAIGDADVHWSLSTRASWLSPDRTSGTLRPGERVTIRVAVDPDREPRGAWSARIRVQPTGSVITVEGTGRAPSPSPDPGPGPDPEPDPPGEPDPEPDPDPGPQPD</sequence>
<feature type="compositionally biased region" description="Acidic residues" evidence="1">
    <location>
        <begin position="578"/>
        <end position="592"/>
    </location>
</feature>
<feature type="compositionally biased region" description="Basic and acidic residues" evidence="1">
    <location>
        <begin position="405"/>
        <end position="418"/>
    </location>
</feature>
<dbReference type="InterPro" id="IPR024361">
    <property type="entry name" value="BACON"/>
</dbReference>
<proteinExistence type="predicted"/>